<evidence type="ECO:0000313" key="7">
    <source>
        <dbReference type="Proteomes" id="UP000886740"/>
    </source>
</evidence>
<proteinExistence type="inferred from homology"/>
<keyword evidence="3 5" id="KW-0808">Transferase</keyword>
<dbReference type="HAMAP" id="MF_00787">
    <property type="entry name" value="CbiD"/>
    <property type="match status" value="1"/>
</dbReference>
<dbReference type="Pfam" id="PF01888">
    <property type="entry name" value="CbiD"/>
    <property type="match status" value="1"/>
</dbReference>
<name>A0A9D1X628_9BACT</name>
<accession>A0A9D1X628</accession>
<dbReference type="InterPro" id="IPR003723">
    <property type="entry name" value="Precorrin-6x_reduct"/>
</dbReference>
<dbReference type="InterPro" id="IPR002748">
    <property type="entry name" value="CbiD"/>
</dbReference>
<comment type="function">
    <text evidence="5">Catalyzes the methylation of C-1 in cobalt-precorrin-5B to form cobalt-precorrin-6A.</text>
</comment>
<dbReference type="NCBIfam" id="TIGR00312">
    <property type="entry name" value="cbiD"/>
    <property type="match status" value="1"/>
</dbReference>
<reference evidence="6" key="1">
    <citation type="journal article" date="2021" name="PeerJ">
        <title>Extensive microbial diversity within the chicken gut microbiome revealed by metagenomics and culture.</title>
        <authorList>
            <person name="Gilroy R."/>
            <person name="Ravi A."/>
            <person name="Getino M."/>
            <person name="Pursley I."/>
            <person name="Horton D.L."/>
            <person name="Alikhan N.F."/>
            <person name="Baker D."/>
            <person name="Gharbi K."/>
            <person name="Hall N."/>
            <person name="Watson M."/>
            <person name="Adriaenssens E.M."/>
            <person name="Foster-Nyarko E."/>
            <person name="Jarju S."/>
            <person name="Secka A."/>
            <person name="Antonio M."/>
            <person name="Oren A."/>
            <person name="Chaudhuri R.R."/>
            <person name="La Ragione R."/>
            <person name="Hildebrand F."/>
            <person name="Pallen M.J."/>
        </authorList>
    </citation>
    <scope>NUCLEOTIDE SEQUENCE</scope>
    <source>
        <strain evidence="6">ChiGjej6B6-14162</strain>
    </source>
</reference>
<dbReference type="SUPFAM" id="SSF111342">
    <property type="entry name" value="CbiD-like"/>
    <property type="match status" value="1"/>
</dbReference>
<evidence type="ECO:0000256" key="5">
    <source>
        <dbReference type="HAMAP-Rule" id="MF_00787"/>
    </source>
</evidence>
<dbReference type="PROSITE" id="PS51014">
    <property type="entry name" value="COBK_CBIJ"/>
    <property type="match status" value="1"/>
</dbReference>
<comment type="catalytic activity">
    <reaction evidence="5">
        <text>Co-precorrin-5B + S-adenosyl-L-methionine = Co-precorrin-6A + S-adenosyl-L-homocysteine</text>
        <dbReference type="Rhea" id="RHEA:26285"/>
        <dbReference type="ChEBI" id="CHEBI:57856"/>
        <dbReference type="ChEBI" id="CHEBI:59789"/>
        <dbReference type="ChEBI" id="CHEBI:60063"/>
        <dbReference type="ChEBI" id="CHEBI:60064"/>
        <dbReference type="EC" id="2.1.1.195"/>
    </reaction>
</comment>
<dbReference type="Pfam" id="PF02571">
    <property type="entry name" value="CbiJ"/>
    <property type="match status" value="1"/>
</dbReference>
<evidence type="ECO:0000313" key="6">
    <source>
        <dbReference type="EMBL" id="HIX73562.1"/>
    </source>
</evidence>
<dbReference type="InterPro" id="IPR036074">
    <property type="entry name" value="CbiD_sf"/>
</dbReference>
<keyword evidence="1 5" id="KW-0169">Cobalamin biosynthesis</keyword>
<sequence>MILIFGGTTEGRLAVETLDEAGAPYFYSTRGEAQAITCRHGQRITGALDGEAMAAFCREKEIRLLVDAAHPFAERLRQTIAGVARRLRIPVIRLERQYPERAADIHWCDSFDEAIRRLEAAGVGRLLALTGVQTIGKLASYWSRHETYFRVLDRPESVELALRQGFPRERLCFYHDDAADEALFEALRPEAILTKESGESGGFPQKVAAARRLGIAVYAVCRPALPEGFVVVTGRHGLRREVERLLPGFYPLRTGLTTGTCATVAAVAALARLLSASANVEEAAVTLPDGERLLVPIASLENIGEEAIATVRKDAGDDPDVTDGAAIVATVSWLPAGAANRIEIAGGVGVGRVTLPGLGIAVGEAAINATPRRMILENLERELRKAYGDRWPGVRVVISVPEGAELAKRTFNPRLGIVGGISILGTSGIVKPFSSEAFVNSIRKEMGVAIASGTPAVVINSGAKSERFLRAYFPGLPAQAFVQYGNFIGETIQVAAEAGATDLRLGIMLGKAVKLAEGHLDTHSHKVVFNRDYLTRLATEAGCSPAAISLIGRMTLARELWEGLTADDSDRFFTRLLDDCLAVCAPLFPGRLTILLIDDAGSVRYQVDHQR</sequence>
<comment type="similarity">
    <text evidence="5">Belongs to the CbiD family.</text>
</comment>
<dbReference type="Proteomes" id="UP000886740">
    <property type="component" value="Unassembled WGS sequence"/>
</dbReference>
<keyword evidence="4 5" id="KW-0949">S-adenosyl-L-methionine</keyword>
<dbReference type="EC" id="2.1.1.195" evidence="5"/>
<evidence type="ECO:0000256" key="1">
    <source>
        <dbReference type="ARBA" id="ARBA00022573"/>
    </source>
</evidence>
<dbReference type="PANTHER" id="PTHR35863:SF1">
    <property type="entry name" value="COBALT-PRECORRIN-5B C(1)-METHYLTRANSFERASE"/>
    <property type="match status" value="1"/>
</dbReference>
<protein>
    <recommendedName>
        <fullName evidence="5">Cobalt-precorrin-5B C(1)-methyltransferase</fullName>
        <ecNumber evidence="5">2.1.1.195</ecNumber>
    </recommendedName>
    <alternativeName>
        <fullName evidence="5">Cobalt-precorrin-6A synthase</fullName>
    </alternativeName>
</protein>
<dbReference type="GO" id="GO:0019251">
    <property type="term" value="P:anaerobic cobalamin biosynthetic process"/>
    <property type="evidence" value="ECO:0007669"/>
    <property type="project" value="UniProtKB-UniRule"/>
</dbReference>
<dbReference type="GO" id="GO:0032259">
    <property type="term" value="P:methylation"/>
    <property type="evidence" value="ECO:0007669"/>
    <property type="project" value="UniProtKB-KW"/>
</dbReference>
<reference evidence="6" key="2">
    <citation type="submission" date="2021-04" db="EMBL/GenBank/DDBJ databases">
        <authorList>
            <person name="Gilroy R."/>
        </authorList>
    </citation>
    <scope>NUCLEOTIDE SEQUENCE</scope>
    <source>
        <strain evidence="6">ChiGjej6B6-14162</strain>
    </source>
</reference>
<dbReference type="GO" id="GO:0008168">
    <property type="term" value="F:methyltransferase activity"/>
    <property type="evidence" value="ECO:0007669"/>
    <property type="project" value="UniProtKB-UniRule"/>
</dbReference>
<comment type="pathway">
    <text evidence="5">Cofactor biosynthesis; adenosylcobalamin biosynthesis; cob(II)yrinate a,c-diamide from sirohydrochlorin (anaerobic route): step 6/10.</text>
</comment>
<keyword evidence="2 5" id="KW-0489">Methyltransferase</keyword>
<dbReference type="GO" id="GO:0016994">
    <property type="term" value="F:precorrin-6A reductase activity"/>
    <property type="evidence" value="ECO:0007669"/>
    <property type="project" value="InterPro"/>
</dbReference>
<dbReference type="Gene3D" id="3.30.2110.10">
    <property type="entry name" value="CbiD-like"/>
    <property type="match status" value="1"/>
</dbReference>
<gene>
    <name evidence="5 6" type="primary">cbiD</name>
    <name evidence="6" type="ORF">H9977_00695</name>
</gene>
<evidence type="ECO:0000256" key="4">
    <source>
        <dbReference type="ARBA" id="ARBA00022691"/>
    </source>
</evidence>
<dbReference type="EMBL" id="DXEL01000006">
    <property type="protein sequence ID" value="HIX73562.1"/>
    <property type="molecule type" value="Genomic_DNA"/>
</dbReference>
<dbReference type="AlphaFoldDB" id="A0A9D1X628"/>
<dbReference type="PANTHER" id="PTHR35863">
    <property type="entry name" value="COBALT-PRECORRIN-5B C(1)-METHYLTRANSFERASE"/>
    <property type="match status" value="1"/>
</dbReference>
<evidence type="ECO:0000256" key="3">
    <source>
        <dbReference type="ARBA" id="ARBA00022679"/>
    </source>
</evidence>
<comment type="caution">
    <text evidence="6">The sequence shown here is derived from an EMBL/GenBank/DDBJ whole genome shotgun (WGS) entry which is preliminary data.</text>
</comment>
<evidence type="ECO:0000256" key="2">
    <source>
        <dbReference type="ARBA" id="ARBA00022603"/>
    </source>
</evidence>
<organism evidence="6 7">
    <name type="scientific">Candidatus Parabacteroides intestinipullorum</name>
    <dbReference type="NCBI Taxonomy" id="2838723"/>
    <lineage>
        <taxon>Bacteria</taxon>
        <taxon>Pseudomonadati</taxon>
        <taxon>Bacteroidota</taxon>
        <taxon>Bacteroidia</taxon>
        <taxon>Bacteroidales</taxon>
        <taxon>Tannerellaceae</taxon>
        <taxon>Parabacteroides</taxon>
    </lineage>
</organism>